<dbReference type="EMBL" id="JAAGPU010000013">
    <property type="protein sequence ID" value="NEU04894.1"/>
    <property type="molecule type" value="Genomic_DNA"/>
</dbReference>
<dbReference type="SUPFAM" id="SSF54523">
    <property type="entry name" value="Pili subunits"/>
    <property type="match status" value="1"/>
</dbReference>
<dbReference type="AlphaFoldDB" id="A0A6M0H3V1"/>
<accession>A0A6M0H3V1</accession>
<reference evidence="2 3" key="1">
    <citation type="submission" date="2020-02" db="EMBL/GenBank/DDBJ databases">
        <title>Genome assembly of a novel Clostridium senegalense strain.</title>
        <authorList>
            <person name="Gupta T.B."/>
            <person name="Jauregui R."/>
            <person name="Maclean P."/>
            <person name="Nawarathana A."/>
            <person name="Brightwell G."/>
        </authorList>
    </citation>
    <scope>NUCLEOTIDE SEQUENCE [LARGE SCALE GENOMIC DNA]</scope>
    <source>
        <strain evidence="2 3">AGRFS4</strain>
    </source>
</reference>
<sequence length="141" mass="15434">MKKVKRKKSGFTLIELVVVISIIAILAIIAVPKFGQIQQSAKQRADIATAKNIAMAVNSQLSCGKTISNLNETEIYEYFNGDIKQQAKVGNEIPGEFTVYLMANDNIVITTGSRQVYPSVKEDYTSSGTGKSISIKCNRNN</sequence>
<dbReference type="Pfam" id="PF07963">
    <property type="entry name" value="N_methyl"/>
    <property type="match status" value="1"/>
</dbReference>
<keyword evidence="1" id="KW-0472">Membrane</keyword>
<name>A0A6M0H3V1_9CLOT</name>
<evidence type="ECO:0000256" key="1">
    <source>
        <dbReference type="SAM" id="Phobius"/>
    </source>
</evidence>
<dbReference type="NCBIfam" id="TIGR02532">
    <property type="entry name" value="IV_pilin_GFxxxE"/>
    <property type="match status" value="1"/>
</dbReference>
<keyword evidence="1" id="KW-1133">Transmembrane helix</keyword>
<comment type="caution">
    <text evidence="2">The sequence shown here is derived from an EMBL/GenBank/DDBJ whole genome shotgun (WGS) entry which is preliminary data.</text>
</comment>
<dbReference type="RefSeq" id="WP_061995871.1">
    <property type="nucleotide sequence ID" value="NZ_JAAGPU010000013.1"/>
</dbReference>
<dbReference type="Proteomes" id="UP000481872">
    <property type="component" value="Unassembled WGS sequence"/>
</dbReference>
<dbReference type="InterPro" id="IPR012902">
    <property type="entry name" value="N_methyl_site"/>
</dbReference>
<evidence type="ECO:0000313" key="2">
    <source>
        <dbReference type="EMBL" id="NEU04894.1"/>
    </source>
</evidence>
<gene>
    <name evidence="2" type="ORF">G3M99_08515</name>
</gene>
<evidence type="ECO:0000313" key="3">
    <source>
        <dbReference type="Proteomes" id="UP000481872"/>
    </source>
</evidence>
<keyword evidence="1" id="KW-0812">Transmembrane</keyword>
<proteinExistence type="predicted"/>
<dbReference type="InterPro" id="IPR045584">
    <property type="entry name" value="Pilin-like"/>
</dbReference>
<keyword evidence="3" id="KW-1185">Reference proteome</keyword>
<protein>
    <submittedName>
        <fullName evidence="2">Prepilin-type N-terminal cleavage/methylation domain-containing protein</fullName>
    </submittedName>
</protein>
<feature type="transmembrane region" description="Helical" evidence="1">
    <location>
        <begin position="12"/>
        <end position="31"/>
    </location>
</feature>
<dbReference type="PROSITE" id="PS00409">
    <property type="entry name" value="PROKAR_NTER_METHYL"/>
    <property type="match status" value="1"/>
</dbReference>
<dbReference type="Gene3D" id="3.30.700.10">
    <property type="entry name" value="Glycoprotein, Type 4 Pilin"/>
    <property type="match status" value="1"/>
</dbReference>
<organism evidence="2 3">
    <name type="scientific">Clostridium senegalense</name>
    <dbReference type="NCBI Taxonomy" id="1465809"/>
    <lineage>
        <taxon>Bacteria</taxon>
        <taxon>Bacillati</taxon>
        <taxon>Bacillota</taxon>
        <taxon>Clostridia</taxon>
        <taxon>Eubacteriales</taxon>
        <taxon>Clostridiaceae</taxon>
        <taxon>Clostridium</taxon>
    </lineage>
</organism>